<comment type="caution">
    <text evidence="1">The sequence shown here is derived from an EMBL/GenBank/DDBJ whole genome shotgun (WGS) entry which is preliminary data.</text>
</comment>
<dbReference type="Proteomes" id="UP000607435">
    <property type="component" value="Unassembled WGS sequence"/>
</dbReference>
<protein>
    <recommendedName>
        <fullName evidence="3">50S ribosomal protein L29</fullName>
    </recommendedName>
</protein>
<evidence type="ECO:0000313" key="2">
    <source>
        <dbReference type="Proteomes" id="UP000607435"/>
    </source>
</evidence>
<sequence>METSTLQTELKKQSNQLRRNLKTLNYLFILELNSNTEKDSKRLLDIQNLKRSLQREVIRNTRQINLFKTQIENKLIA</sequence>
<accession>A0ABR6Y0A2</accession>
<gene>
    <name evidence="1" type="ORF">H6H04_07195</name>
</gene>
<evidence type="ECO:0000313" key="1">
    <source>
        <dbReference type="EMBL" id="MBC3846157.1"/>
    </source>
</evidence>
<reference evidence="1 2" key="1">
    <citation type="submission" date="2020-08" db="EMBL/GenBank/DDBJ databases">
        <title>Winogradskyella ouciana sp. nov., isolated from the hadal seawater of the Mariana Trench.</title>
        <authorList>
            <person name="He X."/>
        </authorList>
    </citation>
    <scope>NUCLEOTIDE SEQUENCE [LARGE SCALE GENOMIC DNA]</scope>
    <source>
        <strain evidence="1 2">KCTC 22026</strain>
    </source>
</reference>
<keyword evidence="2" id="KW-1185">Reference proteome</keyword>
<name>A0ABR6Y0A2_9FLAO</name>
<evidence type="ECO:0008006" key="3">
    <source>
        <dbReference type="Google" id="ProtNLM"/>
    </source>
</evidence>
<proteinExistence type="predicted"/>
<dbReference type="EMBL" id="JACOME010000002">
    <property type="protein sequence ID" value="MBC3846157.1"/>
    <property type="molecule type" value="Genomic_DNA"/>
</dbReference>
<dbReference type="RefSeq" id="WP_186845290.1">
    <property type="nucleotide sequence ID" value="NZ_JACOME010000002.1"/>
</dbReference>
<organism evidence="1 2">
    <name type="scientific">Winogradskyella echinorum</name>
    <dbReference type="NCBI Taxonomy" id="538189"/>
    <lineage>
        <taxon>Bacteria</taxon>
        <taxon>Pseudomonadati</taxon>
        <taxon>Bacteroidota</taxon>
        <taxon>Flavobacteriia</taxon>
        <taxon>Flavobacteriales</taxon>
        <taxon>Flavobacteriaceae</taxon>
        <taxon>Winogradskyella</taxon>
    </lineage>
</organism>